<dbReference type="Gene3D" id="3.20.20.370">
    <property type="entry name" value="Glycoside hydrolase/deacetylase"/>
    <property type="match status" value="1"/>
</dbReference>
<proteinExistence type="predicted"/>
<dbReference type="Pfam" id="PF01522">
    <property type="entry name" value="Polysacc_deac_1"/>
    <property type="match status" value="2"/>
</dbReference>
<evidence type="ECO:0000256" key="1">
    <source>
        <dbReference type="ARBA" id="ARBA00022729"/>
    </source>
</evidence>
<dbReference type="PROSITE" id="PS51677">
    <property type="entry name" value="NODB"/>
    <property type="match status" value="1"/>
</dbReference>
<dbReference type="InterPro" id="IPR002509">
    <property type="entry name" value="NODB_dom"/>
</dbReference>
<dbReference type="SUPFAM" id="SSF88713">
    <property type="entry name" value="Glycoside hydrolase/deacetylase"/>
    <property type="match status" value="1"/>
</dbReference>
<dbReference type="InterPro" id="IPR051398">
    <property type="entry name" value="Polysacch_Deacetylase"/>
</dbReference>
<dbReference type="PANTHER" id="PTHR34216:SF7">
    <property type="entry name" value="POLY-BETA-1,6-N-ACETYL-D-GLUCOSAMINE N-DEACETYLASE"/>
    <property type="match status" value="1"/>
</dbReference>
<dbReference type="GO" id="GO:0016810">
    <property type="term" value="F:hydrolase activity, acting on carbon-nitrogen (but not peptide) bonds"/>
    <property type="evidence" value="ECO:0007669"/>
    <property type="project" value="InterPro"/>
</dbReference>
<dbReference type="EMBL" id="UGHZ01000001">
    <property type="protein sequence ID" value="STP08661.1"/>
    <property type="molecule type" value="Genomic_DNA"/>
</dbReference>
<dbReference type="CDD" id="cd10971">
    <property type="entry name" value="CE4_DAC_u2_5s"/>
    <property type="match status" value="1"/>
</dbReference>
<dbReference type="InterPro" id="IPR011330">
    <property type="entry name" value="Glyco_hydro/deAcase_b/a-brl"/>
</dbReference>
<keyword evidence="1" id="KW-0732">Signal</keyword>
<dbReference type="Proteomes" id="UP000255335">
    <property type="component" value="Unassembled WGS sequence"/>
</dbReference>
<gene>
    <name evidence="3" type="ORF">NCTC12221_00073</name>
</gene>
<dbReference type="AlphaFoldDB" id="A0A377JLI6"/>
<reference evidence="3 4" key="1">
    <citation type="submission" date="2018-06" db="EMBL/GenBank/DDBJ databases">
        <authorList>
            <consortium name="Pathogen Informatics"/>
            <person name="Doyle S."/>
        </authorList>
    </citation>
    <scope>NUCLEOTIDE SEQUENCE [LARGE SCALE GENOMIC DNA]</scope>
    <source>
        <strain evidence="3 4">NCTC12221</strain>
    </source>
</reference>
<dbReference type="PANTHER" id="PTHR34216">
    <property type="match status" value="1"/>
</dbReference>
<evidence type="ECO:0000259" key="2">
    <source>
        <dbReference type="PROSITE" id="PS51677"/>
    </source>
</evidence>
<evidence type="ECO:0000313" key="3">
    <source>
        <dbReference type="EMBL" id="STP08661.1"/>
    </source>
</evidence>
<name>A0A377JLI6_9HELI</name>
<sequence length="358" mass="41286">MVGNTLAIVMYHYVRDLKNSRYPRIKGFDTSEFKSQIEFFKANYNIITMEQLISAITPPPIKSQCESIKSSISTDSINSLESSHTINYSAIDSSKLPENPLLLTFDDGYIDHYTNVFPILKEHKIQGSFFMPGRTIAENALLDVNKIHFILASAPLDSLLNDLLEKMDFYRGREFSYPSNDELFKQYAKDERFDTKEVIFIKRILQAVLPERLRNIIASELFAKYLGLAEDRFARELYMNHDQIALMKREGMFIGFHGYEHYWLSTLSEENIRTDMAKGLEVISPYVDKNAWVCCYPFGNYDERVVKIASEMGCILGVTTEVRLANLKNENPLLLPRLDCNDYPPRSEKYKVIGGHCE</sequence>
<evidence type="ECO:0000313" key="4">
    <source>
        <dbReference type="Proteomes" id="UP000255335"/>
    </source>
</evidence>
<protein>
    <submittedName>
        <fullName evidence="3">Outer membrane N-deacetylase</fullName>
    </submittedName>
</protein>
<dbReference type="GO" id="GO:0005975">
    <property type="term" value="P:carbohydrate metabolic process"/>
    <property type="evidence" value="ECO:0007669"/>
    <property type="project" value="InterPro"/>
</dbReference>
<organism evidence="3 4">
    <name type="scientific">Helicobacter cinaedi</name>
    <dbReference type="NCBI Taxonomy" id="213"/>
    <lineage>
        <taxon>Bacteria</taxon>
        <taxon>Pseudomonadati</taxon>
        <taxon>Campylobacterota</taxon>
        <taxon>Epsilonproteobacteria</taxon>
        <taxon>Campylobacterales</taxon>
        <taxon>Helicobacteraceae</taxon>
        <taxon>Helicobacter</taxon>
    </lineage>
</organism>
<feature type="domain" description="NodB homology" evidence="2">
    <location>
        <begin position="99"/>
        <end position="358"/>
    </location>
</feature>
<accession>A0A377JLI6</accession>